<name>A0ABN7PUG5_TIMPD</name>
<keyword evidence="3" id="KW-1185">Reference proteome</keyword>
<comment type="caution">
    <text evidence="2">The sequence shown here is derived from an EMBL/GenBank/DDBJ whole genome shotgun (WGS) entry which is preliminary data.</text>
</comment>
<accession>A0ABN7PUG5</accession>
<protein>
    <recommendedName>
        <fullName evidence="1">ALIX V-shaped domain-containing protein</fullName>
    </recommendedName>
</protein>
<organism evidence="2 3">
    <name type="scientific">Timema podura</name>
    <name type="common">Walking stick</name>
    <dbReference type="NCBI Taxonomy" id="61482"/>
    <lineage>
        <taxon>Eukaryota</taxon>
        <taxon>Metazoa</taxon>
        <taxon>Ecdysozoa</taxon>
        <taxon>Arthropoda</taxon>
        <taxon>Hexapoda</taxon>
        <taxon>Insecta</taxon>
        <taxon>Pterygota</taxon>
        <taxon>Neoptera</taxon>
        <taxon>Polyneoptera</taxon>
        <taxon>Phasmatodea</taxon>
        <taxon>Timematodea</taxon>
        <taxon>Timematoidea</taxon>
        <taxon>Timematidae</taxon>
        <taxon>Timema</taxon>
    </lineage>
</organism>
<gene>
    <name evidence="2" type="ORF">TPAB3V08_LOCUS16034</name>
</gene>
<feature type="non-terminal residue" evidence="2">
    <location>
        <position position="71"/>
    </location>
</feature>
<feature type="domain" description="ALIX V-shaped" evidence="1">
    <location>
        <begin position="31"/>
        <end position="71"/>
    </location>
</feature>
<evidence type="ECO:0000313" key="2">
    <source>
        <dbReference type="EMBL" id="CAG2069091.1"/>
    </source>
</evidence>
<dbReference type="Proteomes" id="UP001153148">
    <property type="component" value="Unassembled WGS sequence"/>
</dbReference>
<evidence type="ECO:0000313" key="3">
    <source>
        <dbReference type="Proteomes" id="UP001153148"/>
    </source>
</evidence>
<sequence length="71" mass="7648">MKLRESTQLLNSMLASLNLPAALEDTSGDAVPQSLLDKAAAVQSLGGLQALETMIRDLPELLQRNTDILNE</sequence>
<evidence type="ECO:0000259" key="1">
    <source>
        <dbReference type="Pfam" id="PF13949"/>
    </source>
</evidence>
<proteinExistence type="predicted"/>
<reference evidence="2" key="1">
    <citation type="submission" date="2021-03" db="EMBL/GenBank/DDBJ databases">
        <authorList>
            <person name="Tran Van P."/>
        </authorList>
    </citation>
    <scope>NUCLEOTIDE SEQUENCE</scope>
</reference>
<dbReference type="InterPro" id="IPR025304">
    <property type="entry name" value="ALIX_V_dom"/>
</dbReference>
<dbReference type="Gene3D" id="1.20.140.50">
    <property type="entry name" value="alix/aip1 like domains"/>
    <property type="match status" value="1"/>
</dbReference>
<dbReference type="EMBL" id="CAJPIN010116369">
    <property type="protein sequence ID" value="CAG2069091.1"/>
    <property type="molecule type" value="Genomic_DNA"/>
</dbReference>
<dbReference type="Pfam" id="PF13949">
    <property type="entry name" value="ALIX_LYPXL_bnd"/>
    <property type="match status" value="1"/>
</dbReference>